<organism evidence="1 2">
    <name type="scientific">Bowdeniella nasicola</name>
    <dbReference type="NCBI Taxonomy" id="208480"/>
    <lineage>
        <taxon>Bacteria</taxon>
        <taxon>Bacillati</taxon>
        <taxon>Actinomycetota</taxon>
        <taxon>Actinomycetes</taxon>
        <taxon>Actinomycetales</taxon>
        <taxon>Actinomycetaceae</taxon>
        <taxon>Bowdeniella</taxon>
    </lineage>
</organism>
<dbReference type="RefSeq" id="WP_222842475.1">
    <property type="nucleotide sequence ID" value="NZ_FNQV01000015.1"/>
</dbReference>
<dbReference type="EMBL" id="FNQV01000015">
    <property type="protein sequence ID" value="SEA67916.1"/>
    <property type="molecule type" value="Genomic_DNA"/>
</dbReference>
<sequence length="159" mass="16786">MTKNLALSRELASDPLFEIANHGTKHCPLSVTGRAAYGIAGTASPLEAWREVRDNHDFLHHELGVTPRFFRSGTAHYDDIGVEIAKLAGEQVAGFSVNGDQGARASRVSVRTAISQARAGDIILAHMNQPTGQTARGLADALPGILDGGTRFTTLGAAL</sequence>
<dbReference type="InterPro" id="IPR011330">
    <property type="entry name" value="Glyco_hydro/deAcase_b/a-brl"/>
</dbReference>
<dbReference type="Gene3D" id="3.20.20.370">
    <property type="entry name" value="Glycoside hydrolase/deacetylase"/>
    <property type="match status" value="1"/>
</dbReference>
<protein>
    <submittedName>
        <fullName evidence="1">Polysaccharide deacetylase</fullName>
    </submittedName>
</protein>
<dbReference type="AlphaFoldDB" id="A0A1H4D5V0"/>
<evidence type="ECO:0000313" key="1">
    <source>
        <dbReference type="EMBL" id="SEA67916.1"/>
    </source>
</evidence>
<name>A0A1H4D5V0_9ACTO</name>
<evidence type="ECO:0000313" key="2">
    <source>
        <dbReference type="Proteomes" id="UP000199288"/>
    </source>
</evidence>
<gene>
    <name evidence="1" type="ORF">SAMN02910418_02149</name>
</gene>
<keyword evidence="2" id="KW-1185">Reference proteome</keyword>
<dbReference type="GO" id="GO:0005975">
    <property type="term" value="P:carbohydrate metabolic process"/>
    <property type="evidence" value="ECO:0007669"/>
    <property type="project" value="InterPro"/>
</dbReference>
<reference evidence="2" key="1">
    <citation type="submission" date="2016-10" db="EMBL/GenBank/DDBJ databases">
        <authorList>
            <person name="Varghese N."/>
            <person name="Submissions S."/>
        </authorList>
    </citation>
    <scope>NUCLEOTIDE SEQUENCE [LARGE SCALE GENOMIC DNA]</scope>
    <source>
        <strain evidence="2">KPR-1</strain>
    </source>
</reference>
<dbReference type="Proteomes" id="UP000199288">
    <property type="component" value="Unassembled WGS sequence"/>
</dbReference>
<accession>A0A1H4D5V0</accession>
<proteinExistence type="predicted"/>
<dbReference type="SUPFAM" id="SSF88713">
    <property type="entry name" value="Glycoside hydrolase/deacetylase"/>
    <property type="match status" value="1"/>
</dbReference>